<dbReference type="PANTHER" id="PTHR10704">
    <property type="entry name" value="CARBOHYDRATE SULFOTRANSFERASE"/>
    <property type="match status" value="1"/>
</dbReference>
<dbReference type="PANTHER" id="PTHR10704:SF44">
    <property type="entry name" value="LD35051P-RELATED"/>
    <property type="match status" value="1"/>
</dbReference>
<dbReference type="GO" id="GO:0001517">
    <property type="term" value="F:N-acetylglucosamine 6-O-sulfotransferase activity"/>
    <property type="evidence" value="ECO:0007669"/>
    <property type="project" value="TreeGrafter"/>
</dbReference>
<reference evidence="2" key="1">
    <citation type="submission" date="2020-11" db="EMBL/GenBank/DDBJ databases">
        <authorList>
            <person name="Tran Van P."/>
        </authorList>
    </citation>
    <scope>NUCLEOTIDE SEQUENCE</scope>
</reference>
<evidence type="ECO:0000259" key="1">
    <source>
        <dbReference type="Pfam" id="PF00685"/>
    </source>
</evidence>
<evidence type="ECO:0000313" key="2">
    <source>
        <dbReference type="EMBL" id="CAD7273800.1"/>
    </source>
</evidence>
<dbReference type="OrthoDB" id="6138663at2759"/>
<protein>
    <recommendedName>
        <fullName evidence="1">Sulfotransferase domain-containing protein</fullName>
    </recommendedName>
</protein>
<organism evidence="2">
    <name type="scientific">Notodromas monacha</name>
    <dbReference type="NCBI Taxonomy" id="399045"/>
    <lineage>
        <taxon>Eukaryota</taxon>
        <taxon>Metazoa</taxon>
        <taxon>Ecdysozoa</taxon>
        <taxon>Arthropoda</taxon>
        <taxon>Crustacea</taxon>
        <taxon>Oligostraca</taxon>
        <taxon>Ostracoda</taxon>
        <taxon>Podocopa</taxon>
        <taxon>Podocopida</taxon>
        <taxon>Cypridocopina</taxon>
        <taxon>Cypridoidea</taxon>
        <taxon>Cyprididae</taxon>
        <taxon>Notodromas</taxon>
    </lineage>
</organism>
<sequence length="529" mass="61275">MRVKLFVIISISAAFILTVVTEWKNSFASRIWSFSPKLPTQRVLVVATGRSGSSFVGSMLEFGENVSYLFEPLWFHRYTISEKREHNLPLFETSLPVNQITLDETIETFEAAFNCDIGYFRSLVRKQGRSAATWFQKYVRPFSKTCQSQNPIVIKVIRLLVTDDFLSWVNHPTNDVGIIFLIRDPRGVYNSRLQQPPSEKFSFDMDGLCSRVFLDYEVLQKYARDKLLIVRYEDVAANPQKELERMYDFLHWKVTEAVLESLGSHISNKSENSENIPKYFSTYRDLNSFDPMVTPKRLAVVSSVMLLLLFAFTTLQTFETREQRLIPVSTTTQAVPVTRNSANKRVLVVAEARSGSSFISRLIASRENTSFFFEPLYFLKEELGLSKQFPRQNQMNYSHDRSLDLVIPDDNEKALKSIKAALDCDIMVKVIRYEDVVNDANSYLRSIYSFLSWSVTDEVNDALRRQFYFRRKMLRQRSVQKWGSWNRIASPESWKSELPTVIAEKIASSPHCKEWKRLAKDVVAKNSQL</sequence>
<dbReference type="EMBL" id="CAJPEX010000174">
    <property type="protein sequence ID" value="CAG0913952.1"/>
    <property type="molecule type" value="Genomic_DNA"/>
</dbReference>
<proteinExistence type="predicted"/>
<gene>
    <name evidence="2" type="ORF">NMOB1V02_LOCUS1670</name>
</gene>
<dbReference type="InterPro" id="IPR027417">
    <property type="entry name" value="P-loop_NTPase"/>
</dbReference>
<keyword evidence="3" id="KW-1185">Reference proteome</keyword>
<dbReference type="Proteomes" id="UP000678499">
    <property type="component" value="Unassembled WGS sequence"/>
</dbReference>
<accession>A0A7R9BH11</accession>
<dbReference type="GO" id="GO:0006790">
    <property type="term" value="P:sulfur compound metabolic process"/>
    <property type="evidence" value="ECO:0007669"/>
    <property type="project" value="TreeGrafter"/>
</dbReference>
<dbReference type="InterPro" id="IPR051135">
    <property type="entry name" value="Gal/GlcNAc/GalNAc_ST"/>
</dbReference>
<dbReference type="AlphaFoldDB" id="A0A7R9BH11"/>
<evidence type="ECO:0000313" key="3">
    <source>
        <dbReference type="Proteomes" id="UP000678499"/>
    </source>
</evidence>
<dbReference type="Pfam" id="PF00685">
    <property type="entry name" value="Sulfotransfer_1"/>
    <property type="match status" value="1"/>
</dbReference>
<dbReference type="EMBL" id="OA882211">
    <property type="protein sequence ID" value="CAD7273800.1"/>
    <property type="molecule type" value="Genomic_DNA"/>
</dbReference>
<name>A0A7R9BH11_9CRUS</name>
<dbReference type="SUPFAM" id="SSF52540">
    <property type="entry name" value="P-loop containing nucleoside triphosphate hydrolases"/>
    <property type="match status" value="2"/>
</dbReference>
<dbReference type="InterPro" id="IPR000863">
    <property type="entry name" value="Sulfotransferase_dom"/>
</dbReference>
<dbReference type="Gene3D" id="3.40.50.300">
    <property type="entry name" value="P-loop containing nucleotide triphosphate hydrolases"/>
    <property type="match status" value="2"/>
</dbReference>
<dbReference type="GO" id="GO:0006044">
    <property type="term" value="P:N-acetylglucosamine metabolic process"/>
    <property type="evidence" value="ECO:0007669"/>
    <property type="project" value="TreeGrafter"/>
</dbReference>
<feature type="domain" description="Sulfotransferase" evidence="1">
    <location>
        <begin position="42"/>
        <end position="273"/>
    </location>
</feature>